<feature type="domain" description="HTH cro/C1-type" evidence="2">
    <location>
        <begin position="30"/>
        <end position="74"/>
    </location>
</feature>
<dbReference type="EMBL" id="FXTU01000003">
    <property type="protein sequence ID" value="SMP18303.1"/>
    <property type="molecule type" value="Genomic_DNA"/>
</dbReference>
<organism evidence="3 4">
    <name type="scientific">Laceyella tengchongensis</name>
    <dbReference type="NCBI Taxonomy" id="574699"/>
    <lineage>
        <taxon>Bacteria</taxon>
        <taxon>Bacillati</taxon>
        <taxon>Bacillota</taxon>
        <taxon>Bacilli</taxon>
        <taxon>Bacillales</taxon>
        <taxon>Thermoactinomycetaceae</taxon>
        <taxon>Laceyella</taxon>
    </lineage>
</organism>
<dbReference type="Gene3D" id="1.10.260.40">
    <property type="entry name" value="lambda repressor-like DNA-binding domains"/>
    <property type="match status" value="1"/>
</dbReference>
<evidence type="ECO:0000259" key="2">
    <source>
        <dbReference type="PROSITE" id="PS50943"/>
    </source>
</evidence>
<name>A0AA45WNF0_9BACL</name>
<proteinExistence type="predicted"/>
<dbReference type="CDD" id="cd00093">
    <property type="entry name" value="HTH_XRE"/>
    <property type="match status" value="1"/>
</dbReference>
<feature type="region of interest" description="Disordered" evidence="1">
    <location>
        <begin position="96"/>
        <end position="118"/>
    </location>
</feature>
<evidence type="ECO:0000313" key="3">
    <source>
        <dbReference type="EMBL" id="SMP18303.1"/>
    </source>
</evidence>
<reference evidence="3" key="1">
    <citation type="submission" date="2017-05" db="EMBL/GenBank/DDBJ databases">
        <authorList>
            <person name="Varghese N."/>
            <person name="Submissions S."/>
        </authorList>
    </citation>
    <scope>NUCLEOTIDE SEQUENCE</scope>
    <source>
        <strain evidence="3">DSM 45262</strain>
    </source>
</reference>
<dbReference type="Pfam" id="PF01381">
    <property type="entry name" value="HTH_3"/>
    <property type="match status" value="1"/>
</dbReference>
<keyword evidence="4" id="KW-1185">Reference proteome</keyword>
<comment type="caution">
    <text evidence="3">The sequence shown here is derived from an EMBL/GenBank/DDBJ whole genome shotgun (WGS) entry which is preliminary data.</text>
</comment>
<dbReference type="Proteomes" id="UP001157946">
    <property type="component" value="Unassembled WGS sequence"/>
</dbReference>
<evidence type="ECO:0000313" key="4">
    <source>
        <dbReference type="Proteomes" id="UP001157946"/>
    </source>
</evidence>
<evidence type="ECO:0000256" key="1">
    <source>
        <dbReference type="SAM" id="MobiDB-lite"/>
    </source>
</evidence>
<dbReference type="InterPro" id="IPR010982">
    <property type="entry name" value="Lambda_DNA-bd_dom_sf"/>
</dbReference>
<dbReference type="RefSeq" id="WP_123827443.1">
    <property type="nucleotide sequence ID" value="NZ_FXTU01000003.1"/>
</dbReference>
<gene>
    <name evidence="3" type="ORF">SAMN06265361_103129</name>
</gene>
<dbReference type="SUPFAM" id="SSF47413">
    <property type="entry name" value="lambda repressor-like DNA-binding domains"/>
    <property type="match status" value="1"/>
</dbReference>
<dbReference type="GO" id="GO:0003677">
    <property type="term" value="F:DNA binding"/>
    <property type="evidence" value="ECO:0007669"/>
    <property type="project" value="InterPro"/>
</dbReference>
<sequence length="118" mass="13901">MLKCNLDLILAKKKYEGFMLDLNGNKVKPTKTNLAIALGVVKQQVTMWTSNTAYPRMDTLYRMAKILGVSTDELYTFEESEEEIQKHREEIAKRLKEEEEKSKKRKKEYQLAKQQKKE</sequence>
<dbReference type="PROSITE" id="PS50943">
    <property type="entry name" value="HTH_CROC1"/>
    <property type="match status" value="1"/>
</dbReference>
<accession>A0AA45WNF0</accession>
<dbReference type="InterPro" id="IPR001387">
    <property type="entry name" value="Cro/C1-type_HTH"/>
</dbReference>
<dbReference type="AlphaFoldDB" id="A0AA45WNF0"/>
<protein>
    <submittedName>
        <fullName evidence="3">Helix-turn-helix</fullName>
    </submittedName>
</protein>